<dbReference type="EMBL" id="JACAPU010000002">
    <property type="protein sequence ID" value="NWB45361.1"/>
    <property type="molecule type" value="Genomic_DNA"/>
</dbReference>
<organism evidence="2 3">
    <name type="scientific">Pseudomonas gingeri</name>
    <dbReference type="NCBI Taxonomy" id="117681"/>
    <lineage>
        <taxon>Bacteria</taxon>
        <taxon>Pseudomonadati</taxon>
        <taxon>Pseudomonadota</taxon>
        <taxon>Gammaproteobacteria</taxon>
        <taxon>Pseudomonadales</taxon>
        <taxon>Pseudomonadaceae</taxon>
        <taxon>Pseudomonas</taxon>
    </lineage>
</organism>
<protein>
    <submittedName>
        <fullName evidence="2">Uncharacterized protein</fullName>
    </submittedName>
</protein>
<comment type="caution">
    <text evidence="2">The sequence shown here is derived from an EMBL/GenBank/DDBJ whole genome shotgun (WGS) entry which is preliminary data.</text>
</comment>
<accession>A0A7Y7W9U0</accession>
<dbReference type="RefSeq" id="WP_100943278.1">
    <property type="nucleotide sequence ID" value="NZ_JACAPU010000002.1"/>
</dbReference>
<proteinExistence type="predicted"/>
<dbReference type="Proteomes" id="UP000582981">
    <property type="component" value="Unassembled WGS sequence"/>
</dbReference>
<evidence type="ECO:0000313" key="3">
    <source>
        <dbReference type="Proteomes" id="UP000582981"/>
    </source>
</evidence>
<name>A0A7Y7W9U0_9PSED</name>
<reference evidence="2 3" key="1">
    <citation type="submission" date="2020-04" db="EMBL/GenBank/DDBJ databases">
        <title>Molecular characterization of pseudomonads from Agaricus bisporus reveal novel blotch 2 pathogens in Western Europe.</title>
        <authorList>
            <person name="Taparia T."/>
            <person name="Krijger M."/>
            <person name="Haynes E."/>
            <person name="Elpinstone J.G."/>
            <person name="Noble R."/>
            <person name="Van Der Wolf J."/>
        </authorList>
    </citation>
    <scope>NUCLEOTIDE SEQUENCE [LARGE SCALE GENOMIC DNA]</scope>
    <source>
        <strain evidence="2 3">F1001</strain>
    </source>
</reference>
<sequence>MSNFAEDLNNIPVGEYLRIWGQFPGAMSPQCIQGKLRNVDTQAGKAFLESTTYSGQINEVPISGITSIQRGYTGSGASGPVQKPDKVFNPNSGEWQDKTFKDYS</sequence>
<evidence type="ECO:0000313" key="2">
    <source>
        <dbReference type="EMBL" id="NWB45361.1"/>
    </source>
</evidence>
<evidence type="ECO:0000256" key="1">
    <source>
        <dbReference type="SAM" id="MobiDB-lite"/>
    </source>
</evidence>
<feature type="compositionally biased region" description="Basic and acidic residues" evidence="1">
    <location>
        <begin position="95"/>
        <end position="104"/>
    </location>
</feature>
<feature type="region of interest" description="Disordered" evidence="1">
    <location>
        <begin position="69"/>
        <end position="104"/>
    </location>
</feature>
<dbReference type="AlphaFoldDB" id="A0A7Y7W9U0"/>
<gene>
    <name evidence="2" type="ORF">HX829_02555</name>
</gene>